<keyword evidence="3" id="KW-0731">Sigma factor</keyword>
<dbReference type="Proteomes" id="UP001203004">
    <property type="component" value="Unassembled WGS sequence"/>
</dbReference>
<sequence>MKKQHDQNEAFARSMQPYMSAIRHQCAQLAGNPWDGDDLFQQVMMKCFKAWRANPLRSITKAYLYRIISHAWIDAHRKRRVSESVRESFDDMAAAPKSTDGKLAEAMKIVLNQLTDRQRLVYLMKAGWGLSASEIAEYCGETAGNVRVLYFRAKKRLASRQETLLSDPDEIVLADYMAAFLSGEPERLLSLRHLKAPVRQRSFRHSDLTCMHAA</sequence>
<keyword evidence="5" id="KW-0804">Transcription</keyword>
<evidence type="ECO:0000259" key="6">
    <source>
        <dbReference type="Pfam" id="PF04542"/>
    </source>
</evidence>
<dbReference type="PANTHER" id="PTHR43133">
    <property type="entry name" value="RNA POLYMERASE ECF-TYPE SIGMA FACTO"/>
    <property type="match status" value="1"/>
</dbReference>
<name>A0ABT0MCD7_9BACL</name>
<dbReference type="InterPro" id="IPR036388">
    <property type="entry name" value="WH-like_DNA-bd_sf"/>
</dbReference>
<gene>
    <name evidence="8" type="ORF">M3N64_09805</name>
</gene>
<keyword evidence="4" id="KW-0238">DNA-binding</keyword>
<evidence type="ECO:0000259" key="7">
    <source>
        <dbReference type="Pfam" id="PF08281"/>
    </source>
</evidence>
<dbReference type="SUPFAM" id="SSF88946">
    <property type="entry name" value="Sigma2 domain of RNA polymerase sigma factors"/>
    <property type="match status" value="1"/>
</dbReference>
<dbReference type="InterPro" id="IPR013324">
    <property type="entry name" value="RNA_pol_sigma_r3/r4-like"/>
</dbReference>
<dbReference type="InterPro" id="IPR039425">
    <property type="entry name" value="RNA_pol_sigma-70-like"/>
</dbReference>
<evidence type="ECO:0000256" key="3">
    <source>
        <dbReference type="ARBA" id="ARBA00023082"/>
    </source>
</evidence>
<evidence type="ECO:0000256" key="2">
    <source>
        <dbReference type="ARBA" id="ARBA00023015"/>
    </source>
</evidence>
<keyword evidence="2" id="KW-0805">Transcription regulation</keyword>
<dbReference type="Pfam" id="PF08281">
    <property type="entry name" value="Sigma70_r4_2"/>
    <property type="match status" value="1"/>
</dbReference>
<evidence type="ECO:0000313" key="9">
    <source>
        <dbReference type="Proteomes" id="UP001203004"/>
    </source>
</evidence>
<protein>
    <submittedName>
        <fullName evidence="8">Sigma-70 family RNA polymerase sigma factor</fullName>
    </submittedName>
</protein>
<dbReference type="Gene3D" id="1.10.10.10">
    <property type="entry name" value="Winged helix-like DNA-binding domain superfamily/Winged helix DNA-binding domain"/>
    <property type="match status" value="1"/>
</dbReference>
<dbReference type="CDD" id="cd06171">
    <property type="entry name" value="Sigma70_r4"/>
    <property type="match status" value="1"/>
</dbReference>
<dbReference type="RefSeq" id="WP_249101744.1">
    <property type="nucleotide sequence ID" value="NZ_JAMAST010000011.1"/>
</dbReference>
<evidence type="ECO:0000256" key="4">
    <source>
        <dbReference type="ARBA" id="ARBA00023125"/>
    </source>
</evidence>
<accession>A0ABT0MCD7</accession>
<dbReference type="InterPro" id="IPR013249">
    <property type="entry name" value="RNA_pol_sigma70_r4_t2"/>
</dbReference>
<organism evidence="8 9">
    <name type="scientific">Sporolactobacillus mangiferae</name>
    <dbReference type="NCBI Taxonomy" id="2940498"/>
    <lineage>
        <taxon>Bacteria</taxon>
        <taxon>Bacillati</taxon>
        <taxon>Bacillota</taxon>
        <taxon>Bacilli</taxon>
        <taxon>Bacillales</taxon>
        <taxon>Sporolactobacillaceae</taxon>
        <taxon>Sporolactobacillus</taxon>
    </lineage>
</organism>
<dbReference type="InterPro" id="IPR007627">
    <property type="entry name" value="RNA_pol_sigma70_r2"/>
</dbReference>
<comment type="similarity">
    <text evidence="1">Belongs to the sigma-70 factor family. ECF subfamily.</text>
</comment>
<reference evidence="8 9" key="1">
    <citation type="submission" date="2022-05" db="EMBL/GenBank/DDBJ databases">
        <title>Sporolactobacillus sp nov CPB3-1, isolated from tree bark (Mangifera indica L.).</title>
        <authorList>
            <person name="Phuengjayaem S."/>
            <person name="Tanasupawat S."/>
        </authorList>
    </citation>
    <scope>NUCLEOTIDE SEQUENCE [LARGE SCALE GENOMIC DNA]</scope>
    <source>
        <strain evidence="8 9">CPB3-1</strain>
    </source>
</reference>
<dbReference type="InterPro" id="IPR014284">
    <property type="entry name" value="RNA_pol_sigma-70_dom"/>
</dbReference>
<dbReference type="SUPFAM" id="SSF88659">
    <property type="entry name" value="Sigma3 and sigma4 domains of RNA polymerase sigma factors"/>
    <property type="match status" value="1"/>
</dbReference>
<dbReference type="EMBL" id="JAMAST010000011">
    <property type="protein sequence ID" value="MCL1632233.1"/>
    <property type="molecule type" value="Genomic_DNA"/>
</dbReference>
<feature type="domain" description="RNA polymerase sigma factor 70 region 4 type 2" evidence="7">
    <location>
        <begin position="111"/>
        <end position="157"/>
    </location>
</feature>
<comment type="caution">
    <text evidence="8">The sequence shown here is derived from an EMBL/GenBank/DDBJ whole genome shotgun (WGS) entry which is preliminary data.</text>
</comment>
<proteinExistence type="inferred from homology"/>
<dbReference type="InterPro" id="IPR013325">
    <property type="entry name" value="RNA_pol_sigma_r2"/>
</dbReference>
<evidence type="ECO:0000256" key="1">
    <source>
        <dbReference type="ARBA" id="ARBA00010641"/>
    </source>
</evidence>
<evidence type="ECO:0000313" key="8">
    <source>
        <dbReference type="EMBL" id="MCL1632233.1"/>
    </source>
</evidence>
<dbReference type="Gene3D" id="1.10.1740.10">
    <property type="match status" value="1"/>
</dbReference>
<evidence type="ECO:0000256" key="5">
    <source>
        <dbReference type="ARBA" id="ARBA00023163"/>
    </source>
</evidence>
<dbReference type="PANTHER" id="PTHR43133:SF8">
    <property type="entry name" value="RNA POLYMERASE SIGMA FACTOR HI_1459-RELATED"/>
    <property type="match status" value="1"/>
</dbReference>
<dbReference type="Pfam" id="PF04542">
    <property type="entry name" value="Sigma70_r2"/>
    <property type="match status" value="1"/>
</dbReference>
<dbReference type="NCBIfam" id="TIGR02937">
    <property type="entry name" value="sigma70-ECF"/>
    <property type="match status" value="1"/>
</dbReference>
<feature type="domain" description="RNA polymerase sigma-70 region 2" evidence="6">
    <location>
        <begin position="17"/>
        <end position="80"/>
    </location>
</feature>
<keyword evidence="9" id="KW-1185">Reference proteome</keyword>